<keyword evidence="3" id="KW-1185">Reference proteome</keyword>
<dbReference type="Proteomes" id="UP001418222">
    <property type="component" value="Unassembled WGS sequence"/>
</dbReference>
<reference evidence="2 3" key="1">
    <citation type="journal article" date="2022" name="Nat. Plants">
        <title>Genomes of leafy and leafless Platanthera orchids illuminate the evolution of mycoheterotrophy.</title>
        <authorList>
            <person name="Li M.H."/>
            <person name="Liu K.W."/>
            <person name="Li Z."/>
            <person name="Lu H.C."/>
            <person name="Ye Q.L."/>
            <person name="Zhang D."/>
            <person name="Wang J.Y."/>
            <person name="Li Y.F."/>
            <person name="Zhong Z.M."/>
            <person name="Liu X."/>
            <person name="Yu X."/>
            <person name="Liu D.K."/>
            <person name="Tu X.D."/>
            <person name="Liu B."/>
            <person name="Hao Y."/>
            <person name="Liao X.Y."/>
            <person name="Jiang Y.T."/>
            <person name="Sun W.H."/>
            <person name="Chen J."/>
            <person name="Chen Y.Q."/>
            <person name="Ai Y."/>
            <person name="Zhai J.W."/>
            <person name="Wu S.S."/>
            <person name="Zhou Z."/>
            <person name="Hsiao Y.Y."/>
            <person name="Wu W.L."/>
            <person name="Chen Y.Y."/>
            <person name="Lin Y.F."/>
            <person name="Hsu J.L."/>
            <person name="Li C.Y."/>
            <person name="Wang Z.W."/>
            <person name="Zhao X."/>
            <person name="Zhong W.Y."/>
            <person name="Ma X.K."/>
            <person name="Ma L."/>
            <person name="Huang J."/>
            <person name="Chen G.Z."/>
            <person name="Huang M.Z."/>
            <person name="Huang L."/>
            <person name="Peng D.H."/>
            <person name="Luo Y.B."/>
            <person name="Zou S.Q."/>
            <person name="Chen S.P."/>
            <person name="Lan S."/>
            <person name="Tsai W.C."/>
            <person name="Van de Peer Y."/>
            <person name="Liu Z.J."/>
        </authorList>
    </citation>
    <scope>NUCLEOTIDE SEQUENCE [LARGE SCALE GENOMIC DNA]</scope>
    <source>
        <strain evidence="2">Lor287</strain>
    </source>
</reference>
<evidence type="ECO:0000313" key="3">
    <source>
        <dbReference type="Proteomes" id="UP001418222"/>
    </source>
</evidence>
<proteinExistence type="predicted"/>
<protein>
    <submittedName>
        <fullName evidence="2">Uncharacterized protein</fullName>
    </submittedName>
</protein>
<dbReference type="EMBL" id="JBBWWQ010000007">
    <property type="protein sequence ID" value="KAK8943293.1"/>
    <property type="molecule type" value="Genomic_DNA"/>
</dbReference>
<feature type="region of interest" description="Disordered" evidence="1">
    <location>
        <begin position="1"/>
        <end position="23"/>
    </location>
</feature>
<organism evidence="2 3">
    <name type="scientific">Platanthera zijinensis</name>
    <dbReference type="NCBI Taxonomy" id="2320716"/>
    <lineage>
        <taxon>Eukaryota</taxon>
        <taxon>Viridiplantae</taxon>
        <taxon>Streptophyta</taxon>
        <taxon>Embryophyta</taxon>
        <taxon>Tracheophyta</taxon>
        <taxon>Spermatophyta</taxon>
        <taxon>Magnoliopsida</taxon>
        <taxon>Liliopsida</taxon>
        <taxon>Asparagales</taxon>
        <taxon>Orchidaceae</taxon>
        <taxon>Orchidoideae</taxon>
        <taxon>Orchideae</taxon>
        <taxon>Orchidinae</taxon>
        <taxon>Platanthera</taxon>
    </lineage>
</organism>
<name>A0AAP0BMR4_9ASPA</name>
<gene>
    <name evidence="2" type="ORF">KSP39_PZI009430</name>
</gene>
<feature type="region of interest" description="Disordered" evidence="1">
    <location>
        <begin position="107"/>
        <end position="129"/>
    </location>
</feature>
<comment type="caution">
    <text evidence="2">The sequence shown here is derived from an EMBL/GenBank/DDBJ whole genome shotgun (WGS) entry which is preliminary data.</text>
</comment>
<evidence type="ECO:0000256" key="1">
    <source>
        <dbReference type="SAM" id="MobiDB-lite"/>
    </source>
</evidence>
<evidence type="ECO:0000313" key="2">
    <source>
        <dbReference type="EMBL" id="KAK8943293.1"/>
    </source>
</evidence>
<sequence length="291" mass="32690">MKRKVAEQADGGNNDNDNTKQDDLVFLEDQLGMSTNSDFISADLVELLESRSENFARQDKETGKPVLQDHSSEIALNAEEKQIVDGLTREERYNIEEKGKQVAEFLESGSKNLASQDEETGKKTASREQSGVISQEKAVGLFECYKIRGGPFFKVEYEEEIEVQVDNSTFDAKEEQKNSFDPFSAALKVVEDRKLLFSHNANFPWTPSMREPASFEIPAPSLQDQCVKVLSDNIEEVESLEGLPDSFMHKIAAQICRSGCMSSHILHLFIKGFPTKIYLSGGSWEFKGQIE</sequence>
<dbReference type="AlphaFoldDB" id="A0AAP0BMR4"/>
<accession>A0AAP0BMR4</accession>